<keyword evidence="6 7" id="KW-0472">Membrane</keyword>
<dbReference type="PANTHER" id="PTHR23513:SF6">
    <property type="entry name" value="MAJOR FACILITATOR SUPERFAMILY ASSOCIATED DOMAIN-CONTAINING PROTEIN"/>
    <property type="match status" value="1"/>
</dbReference>
<dbReference type="InterPro" id="IPR010290">
    <property type="entry name" value="TM_effector"/>
</dbReference>
<dbReference type="OrthoDB" id="145388at2"/>
<gene>
    <name evidence="9" type="ORF">Amac_054630</name>
</gene>
<evidence type="ECO:0000256" key="3">
    <source>
        <dbReference type="ARBA" id="ARBA00022475"/>
    </source>
</evidence>
<keyword evidence="3" id="KW-1003">Cell membrane</keyword>
<dbReference type="Gene3D" id="1.20.1250.20">
    <property type="entry name" value="MFS general substrate transporter like domains"/>
    <property type="match status" value="1"/>
</dbReference>
<dbReference type="AlphaFoldDB" id="A0A5M3WTL7"/>
<evidence type="ECO:0000259" key="8">
    <source>
        <dbReference type="PROSITE" id="PS50850"/>
    </source>
</evidence>
<evidence type="ECO:0000256" key="4">
    <source>
        <dbReference type="ARBA" id="ARBA00022692"/>
    </source>
</evidence>
<sequence>MVSRPSQTLPLPPSRGLGSRFWMLWAAFLIANLGTGISAVGFPWLATSLTREPLLIALIGVAAELPWLLLSLPIGAIVDRADHRRVLAATHWGRAALVGGIALALYLDLMALAILYVVAFTLGTLTVANENAAQTILPRLVVRERLQVANARLTIADTVAGVFVGPWVGGLLVGVALAVPFTVDAVLFVASGLLVMMLPTAEPQAVEPSKSMRADLIAGLKFFWGHRPLRDLGLLLGVLNMAGAVAIATQVLFAQEILGLTAVQYGLLFMVGAIGGMIGAQGTPWLERRIGPRRVLLASLAGSAVALVIVGLTSSGIVVALALSASAGLGLSWNIITISYRQRIVPEGLLGRVNSIYRLISWGPLPLGSAIGGLLVTLGQFFGGREIGLRTPVLVAAAVIAILFVIALTRYSTGLWSRTGSVDADDQE</sequence>
<comment type="subcellular location">
    <subcellularLocation>
        <location evidence="1">Cell membrane</location>
        <topology evidence="1">Multi-pass membrane protein</topology>
    </subcellularLocation>
</comment>
<dbReference type="CDD" id="cd06173">
    <property type="entry name" value="MFS_MefA_like"/>
    <property type="match status" value="1"/>
</dbReference>
<evidence type="ECO:0000313" key="9">
    <source>
        <dbReference type="EMBL" id="GES11866.1"/>
    </source>
</evidence>
<evidence type="ECO:0000256" key="7">
    <source>
        <dbReference type="SAM" id="Phobius"/>
    </source>
</evidence>
<accession>A0A5M3WTL7</accession>
<dbReference type="Proteomes" id="UP000331127">
    <property type="component" value="Unassembled WGS sequence"/>
</dbReference>
<dbReference type="InterPro" id="IPR020846">
    <property type="entry name" value="MFS_dom"/>
</dbReference>
<evidence type="ECO:0000256" key="2">
    <source>
        <dbReference type="ARBA" id="ARBA00022448"/>
    </source>
</evidence>
<comment type="caution">
    <text evidence="9">The sequence shown here is derived from an EMBL/GenBank/DDBJ whole genome shotgun (WGS) entry which is preliminary data.</text>
</comment>
<reference evidence="9 10" key="1">
    <citation type="submission" date="2019-10" db="EMBL/GenBank/DDBJ databases">
        <title>Whole genome shotgun sequence of Acrocarpospora macrocephala NBRC 16266.</title>
        <authorList>
            <person name="Ichikawa N."/>
            <person name="Kimura A."/>
            <person name="Kitahashi Y."/>
            <person name="Komaki H."/>
            <person name="Oguchi A."/>
        </authorList>
    </citation>
    <scope>NUCLEOTIDE SEQUENCE [LARGE SCALE GENOMIC DNA]</scope>
    <source>
        <strain evidence="9 10">NBRC 16266</strain>
    </source>
</reference>
<evidence type="ECO:0000256" key="1">
    <source>
        <dbReference type="ARBA" id="ARBA00004651"/>
    </source>
</evidence>
<dbReference type="PROSITE" id="PS50850">
    <property type="entry name" value="MFS"/>
    <property type="match status" value="1"/>
</dbReference>
<feature type="transmembrane region" description="Helical" evidence="7">
    <location>
        <begin position="171"/>
        <end position="195"/>
    </location>
</feature>
<proteinExistence type="predicted"/>
<dbReference type="PANTHER" id="PTHR23513">
    <property type="entry name" value="INTEGRAL MEMBRANE EFFLUX PROTEIN-RELATED"/>
    <property type="match status" value="1"/>
</dbReference>
<name>A0A5M3WTL7_9ACTN</name>
<feature type="transmembrane region" description="Helical" evidence="7">
    <location>
        <begin position="54"/>
        <end position="74"/>
    </location>
</feature>
<dbReference type="SUPFAM" id="SSF103473">
    <property type="entry name" value="MFS general substrate transporter"/>
    <property type="match status" value="1"/>
</dbReference>
<evidence type="ECO:0000256" key="6">
    <source>
        <dbReference type="ARBA" id="ARBA00023136"/>
    </source>
</evidence>
<feature type="transmembrane region" description="Helical" evidence="7">
    <location>
        <begin position="232"/>
        <end position="253"/>
    </location>
</feature>
<feature type="transmembrane region" description="Helical" evidence="7">
    <location>
        <begin position="95"/>
        <end position="119"/>
    </location>
</feature>
<dbReference type="Pfam" id="PF05977">
    <property type="entry name" value="MFS_3"/>
    <property type="match status" value="1"/>
</dbReference>
<evidence type="ECO:0000313" key="10">
    <source>
        <dbReference type="Proteomes" id="UP000331127"/>
    </source>
</evidence>
<keyword evidence="4 7" id="KW-0812">Transmembrane</keyword>
<protein>
    <submittedName>
        <fullName evidence="9">MFS transporter</fullName>
    </submittedName>
</protein>
<feature type="transmembrane region" description="Helical" evidence="7">
    <location>
        <begin position="21"/>
        <end position="42"/>
    </location>
</feature>
<dbReference type="GO" id="GO:0005886">
    <property type="term" value="C:plasma membrane"/>
    <property type="evidence" value="ECO:0007669"/>
    <property type="project" value="UniProtKB-SubCell"/>
</dbReference>
<dbReference type="InterPro" id="IPR036259">
    <property type="entry name" value="MFS_trans_sf"/>
</dbReference>
<dbReference type="RefSeq" id="WP_155357219.1">
    <property type="nucleotide sequence ID" value="NZ_BAAAHL010000038.1"/>
</dbReference>
<feature type="transmembrane region" description="Helical" evidence="7">
    <location>
        <begin position="265"/>
        <end position="283"/>
    </location>
</feature>
<feature type="transmembrane region" description="Helical" evidence="7">
    <location>
        <begin position="318"/>
        <end position="338"/>
    </location>
</feature>
<keyword evidence="10" id="KW-1185">Reference proteome</keyword>
<feature type="domain" description="Major facilitator superfamily (MFS) profile" evidence="8">
    <location>
        <begin position="20"/>
        <end position="410"/>
    </location>
</feature>
<evidence type="ECO:0000256" key="5">
    <source>
        <dbReference type="ARBA" id="ARBA00022989"/>
    </source>
</evidence>
<keyword evidence="2" id="KW-0813">Transport</keyword>
<feature type="transmembrane region" description="Helical" evidence="7">
    <location>
        <begin position="295"/>
        <end position="312"/>
    </location>
</feature>
<feature type="transmembrane region" description="Helical" evidence="7">
    <location>
        <begin position="387"/>
        <end position="408"/>
    </location>
</feature>
<feature type="transmembrane region" description="Helical" evidence="7">
    <location>
        <begin position="359"/>
        <end position="381"/>
    </location>
</feature>
<dbReference type="EMBL" id="BLAE01000033">
    <property type="protein sequence ID" value="GES11866.1"/>
    <property type="molecule type" value="Genomic_DNA"/>
</dbReference>
<organism evidence="9 10">
    <name type="scientific">Acrocarpospora macrocephala</name>
    <dbReference type="NCBI Taxonomy" id="150177"/>
    <lineage>
        <taxon>Bacteria</taxon>
        <taxon>Bacillati</taxon>
        <taxon>Actinomycetota</taxon>
        <taxon>Actinomycetes</taxon>
        <taxon>Streptosporangiales</taxon>
        <taxon>Streptosporangiaceae</taxon>
        <taxon>Acrocarpospora</taxon>
    </lineage>
</organism>
<keyword evidence="5 7" id="KW-1133">Transmembrane helix</keyword>
<dbReference type="GO" id="GO:0022857">
    <property type="term" value="F:transmembrane transporter activity"/>
    <property type="evidence" value="ECO:0007669"/>
    <property type="project" value="InterPro"/>
</dbReference>